<dbReference type="GO" id="GO:0005634">
    <property type="term" value="C:nucleus"/>
    <property type="evidence" value="ECO:0007669"/>
    <property type="project" value="UniProtKB-SubCell"/>
</dbReference>
<reference evidence="6 7" key="1">
    <citation type="submission" date="2025-04" db="UniProtKB">
        <authorList>
            <consortium name="RefSeq"/>
        </authorList>
    </citation>
    <scope>IDENTIFICATION</scope>
    <source>
        <tissue evidence="6 7">Entire body</tissue>
    </source>
</reference>
<dbReference type="PANTHER" id="PTHR13168">
    <property type="entry name" value="ASSOCIATE OF C-MYC AMY-1"/>
    <property type="match status" value="1"/>
</dbReference>
<keyword evidence="5" id="KW-1185">Reference proteome</keyword>
<dbReference type="STRING" id="224129.A0A1W4X5V7"/>
<dbReference type="RefSeq" id="XP_018328212.1">
    <property type="nucleotide sequence ID" value="XM_018472710.2"/>
</dbReference>
<name>A0A1W4X5V7_AGRPL</name>
<feature type="region of interest" description="Disordered" evidence="4">
    <location>
        <begin position="85"/>
        <end position="117"/>
    </location>
</feature>
<gene>
    <name evidence="6 7 8 9" type="primary">LOC108739035</name>
</gene>
<sequence length="117" mass="13128">MSSNPAYRPSEGKREEFRKYLEKTGVIEALTRVLVCLYEEVDKPEDALHFIRNKLASLASLDTPDELQEKLESANCRIQELEEQLAAMENRGEEHEGETETSPPAPEGEVPPAEAEA</sequence>
<dbReference type="PANTHER" id="PTHR13168:SF0">
    <property type="entry name" value="C-MYC-BINDING PROTEIN"/>
    <property type="match status" value="1"/>
</dbReference>
<dbReference type="GeneID" id="108739035"/>
<evidence type="ECO:0000256" key="3">
    <source>
        <dbReference type="ARBA" id="ARBA00023242"/>
    </source>
</evidence>
<keyword evidence="3" id="KW-0539">Nucleus</keyword>
<evidence type="ECO:0000256" key="1">
    <source>
        <dbReference type="ARBA" id="ARBA00004123"/>
    </source>
</evidence>
<dbReference type="Proteomes" id="UP000192223">
    <property type="component" value="Unplaced"/>
</dbReference>
<dbReference type="PRINTS" id="PR02028">
    <property type="entry name" value="CMYCBINDINGP"/>
</dbReference>
<proteinExistence type="inferred from homology"/>
<evidence type="ECO:0000313" key="8">
    <source>
        <dbReference type="RefSeq" id="XP_018328213.1"/>
    </source>
</evidence>
<evidence type="ECO:0000313" key="7">
    <source>
        <dbReference type="RefSeq" id="XP_018328212.1"/>
    </source>
</evidence>
<dbReference type="RefSeq" id="XP_018328214.1">
    <property type="nucleotide sequence ID" value="XM_018472712.2"/>
</dbReference>
<accession>A0A1W4X5V7</accession>
<organism evidence="5 7">
    <name type="scientific">Agrilus planipennis</name>
    <name type="common">Emerald ash borer</name>
    <name type="synonym">Agrilus marcopoli</name>
    <dbReference type="NCBI Taxonomy" id="224129"/>
    <lineage>
        <taxon>Eukaryota</taxon>
        <taxon>Metazoa</taxon>
        <taxon>Ecdysozoa</taxon>
        <taxon>Arthropoda</taxon>
        <taxon>Hexapoda</taxon>
        <taxon>Insecta</taxon>
        <taxon>Pterygota</taxon>
        <taxon>Neoptera</taxon>
        <taxon>Endopterygota</taxon>
        <taxon>Coleoptera</taxon>
        <taxon>Polyphaga</taxon>
        <taxon>Elateriformia</taxon>
        <taxon>Buprestoidea</taxon>
        <taxon>Buprestidae</taxon>
        <taxon>Agrilinae</taxon>
        <taxon>Agrilus</taxon>
    </lineage>
</organism>
<evidence type="ECO:0000256" key="4">
    <source>
        <dbReference type="SAM" id="MobiDB-lite"/>
    </source>
</evidence>
<dbReference type="RefSeq" id="XP_018328213.1">
    <property type="nucleotide sequence ID" value="XM_018472711.2"/>
</dbReference>
<dbReference type="OrthoDB" id="524165at2759"/>
<comment type="subcellular location">
    <subcellularLocation>
        <location evidence="1">Nucleus</location>
    </subcellularLocation>
</comment>
<dbReference type="KEGG" id="apln:108739035"/>
<evidence type="ECO:0000313" key="9">
    <source>
        <dbReference type="RefSeq" id="XP_018328214.1"/>
    </source>
</evidence>
<dbReference type="AlphaFoldDB" id="A0A1W4X5V7"/>
<dbReference type="InterPro" id="IPR026060">
    <property type="entry name" value="AMY1"/>
</dbReference>
<protein>
    <submittedName>
        <fullName evidence="6 7">c-Myc-binding protein homolog</fullName>
    </submittedName>
</protein>
<evidence type="ECO:0000313" key="5">
    <source>
        <dbReference type="Proteomes" id="UP000192223"/>
    </source>
</evidence>
<dbReference type="GO" id="GO:0003713">
    <property type="term" value="F:transcription coactivator activity"/>
    <property type="evidence" value="ECO:0007669"/>
    <property type="project" value="InterPro"/>
</dbReference>
<dbReference type="RefSeq" id="XP_018328211.1">
    <property type="nucleotide sequence ID" value="XM_018472709.2"/>
</dbReference>
<evidence type="ECO:0000256" key="2">
    <source>
        <dbReference type="ARBA" id="ARBA00009389"/>
    </source>
</evidence>
<feature type="compositionally biased region" description="Low complexity" evidence="4">
    <location>
        <begin position="107"/>
        <end position="117"/>
    </location>
</feature>
<comment type="similarity">
    <text evidence="2">Belongs to the AMY1 family.</text>
</comment>
<evidence type="ECO:0000313" key="6">
    <source>
        <dbReference type="RefSeq" id="XP_018328211.1"/>
    </source>
</evidence>